<keyword evidence="1" id="KW-0812">Transmembrane</keyword>
<evidence type="ECO:0000313" key="3">
    <source>
        <dbReference type="Proteomes" id="UP001501207"/>
    </source>
</evidence>
<feature type="transmembrane region" description="Helical" evidence="1">
    <location>
        <begin position="167"/>
        <end position="185"/>
    </location>
</feature>
<keyword evidence="3" id="KW-1185">Reference proteome</keyword>
<name>A0ABP8FD53_9BACT</name>
<feature type="transmembrane region" description="Helical" evidence="1">
    <location>
        <begin position="39"/>
        <end position="59"/>
    </location>
</feature>
<evidence type="ECO:0008006" key="4">
    <source>
        <dbReference type="Google" id="ProtNLM"/>
    </source>
</evidence>
<accession>A0ABP8FD53</accession>
<evidence type="ECO:0000313" key="2">
    <source>
        <dbReference type="EMBL" id="GAA4300530.1"/>
    </source>
</evidence>
<sequence length="188" mass="22060">METFSHVRVVIGMILSLGLATLLRGAAKLIQHPGRQRAYWVHLLWGFYIFLTLIHFWWWEHRLMDVSRWTFLKYFFVICFVLTYFGLAALLFPDDIKDYNGFEDYFYSRKKWFFGGLALTFVLDIVDTLLKGSAHLQSLGPEYPIKSVVHVALCLVAMASSSKRFHGILVLLLILYQFSYIMRMFNVI</sequence>
<keyword evidence="1" id="KW-1133">Transmembrane helix</keyword>
<organism evidence="2 3">
    <name type="scientific">Compostibacter hankyongensis</name>
    <dbReference type="NCBI Taxonomy" id="1007089"/>
    <lineage>
        <taxon>Bacteria</taxon>
        <taxon>Pseudomonadati</taxon>
        <taxon>Bacteroidota</taxon>
        <taxon>Chitinophagia</taxon>
        <taxon>Chitinophagales</taxon>
        <taxon>Chitinophagaceae</taxon>
        <taxon>Compostibacter</taxon>
    </lineage>
</organism>
<reference evidence="3" key="1">
    <citation type="journal article" date="2019" name="Int. J. Syst. Evol. Microbiol.">
        <title>The Global Catalogue of Microorganisms (GCM) 10K type strain sequencing project: providing services to taxonomists for standard genome sequencing and annotation.</title>
        <authorList>
            <consortium name="The Broad Institute Genomics Platform"/>
            <consortium name="The Broad Institute Genome Sequencing Center for Infectious Disease"/>
            <person name="Wu L."/>
            <person name="Ma J."/>
        </authorList>
    </citation>
    <scope>NUCLEOTIDE SEQUENCE [LARGE SCALE GENOMIC DNA]</scope>
    <source>
        <strain evidence="3">JCM 17664</strain>
    </source>
</reference>
<dbReference type="RefSeq" id="WP_344973767.1">
    <property type="nucleotide sequence ID" value="NZ_BAABFN010000001.1"/>
</dbReference>
<evidence type="ECO:0000256" key="1">
    <source>
        <dbReference type="SAM" id="Phobius"/>
    </source>
</evidence>
<keyword evidence="1" id="KW-0472">Membrane</keyword>
<feature type="transmembrane region" description="Helical" evidence="1">
    <location>
        <begin position="71"/>
        <end position="92"/>
    </location>
</feature>
<dbReference type="EMBL" id="BAABFN010000001">
    <property type="protein sequence ID" value="GAA4300530.1"/>
    <property type="molecule type" value="Genomic_DNA"/>
</dbReference>
<protein>
    <recommendedName>
        <fullName evidence="4">Transmembrane protein</fullName>
    </recommendedName>
</protein>
<feature type="transmembrane region" description="Helical" evidence="1">
    <location>
        <begin position="112"/>
        <end position="131"/>
    </location>
</feature>
<comment type="caution">
    <text evidence="2">The sequence shown here is derived from an EMBL/GenBank/DDBJ whole genome shotgun (WGS) entry which is preliminary data.</text>
</comment>
<gene>
    <name evidence="2" type="ORF">GCM10023143_01550</name>
</gene>
<proteinExistence type="predicted"/>
<feature type="transmembrane region" description="Helical" evidence="1">
    <location>
        <begin position="6"/>
        <end position="27"/>
    </location>
</feature>
<dbReference type="Proteomes" id="UP001501207">
    <property type="component" value="Unassembled WGS sequence"/>
</dbReference>